<dbReference type="Pfam" id="PF00668">
    <property type="entry name" value="Condensation"/>
    <property type="match status" value="1"/>
</dbReference>
<comment type="caution">
    <text evidence="2">The sequence shown here is derived from an EMBL/GenBank/DDBJ whole genome shotgun (WGS) entry which is preliminary data.</text>
</comment>
<reference evidence="3" key="1">
    <citation type="journal article" date="2019" name="Int. J. Syst. Evol. Microbiol.">
        <title>The Global Catalogue of Microorganisms (GCM) 10K type strain sequencing project: providing services to taxonomists for standard genome sequencing and annotation.</title>
        <authorList>
            <consortium name="The Broad Institute Genomics Platform"/>
            <consortium name="The Broad Institute Genome Sequencing Center for Infectious Disease"/>
            <person name="Wu L."/>
            <person name="Ma J."/>
        </authorList>
    </citation>
    <scope>NUCLEOTIDE SEQUENCE [LARGE SCALE GENOMIC DNA]</scope>
    <source>
        <strain evidence="3">JCM 4565</strain>
    </source>
</reference>
<dbReference type="Gene3D" id="3.30.559.30">
    <property type="entry name" value="Nonribosomal peptide synthetase, condensation domain"/>
    <property type="match status" value="1"/>
</dbReference>
<dbReference type="InterPro" id="IPR001242">
    <property type="entry name" value="Condensation_dom"/>
</dbReference>
<dbReference type="PANTHER" id="PTHR45527:SF1">
    <property type="entry name" value="FATTY ACID SYNTHASE"/>
    <property type="match status" value="1"/>
</dbReference>
<dbReference type="InterPro" id="IPR023213">
    <property type="entry name" value="CAT-like_dom_sf"/>
</dbReference>
<dbReference type="RefSeq" id="WP_344123017.1">
    <property type="nucleotide sequence ID" value="NZ_BAAABW010000031.1"/>
</dbReference>
<dbReference type="SUPFAM" id="SSF52777">
    <property type="entry name" value="CoA-dependent acyltransferases"/>
    <property type="match status" value="2"/>
</dbReference>
<evidence type="ECO:0000313" key="2">
    <source>
        <dbReference type="EMBL" id="GAA0374421.1"/>
    </source>
</evidence>
<evidence type="ECO:0000313" key="3">
    <source>
        <dbReference type="Proteomes" id="UP001500063"/>
    </source>
</evidence>
<sequence>MLMTPLSDYHVAPGRLREWTLDAAPFHEAARSAGNATPLSYNQQLHLKFFLKLMERGLGTPAWLGFGFEIPGPLDAEAFRGTVRAWAERHETLRSGFRLEGGKPERFTVDSHAVSVRDADLGDFTDGEELCGYLQERIDGAAEAFRLPSFVVETVERADSTTVVVGLDHAHADGYSVAMAVQELQDLYAAIATGETIGHDGIGSYVDFSVAERATAERIGADHPAVADWSRFVENAGGRMPRFPLDLGVAEDELVPHTMLDTWLVDAAGADAVEEICHAADGGFLAGLLAAFAIAAHQLTGARVYRTVMPMHTRSRPEWVRSVGWFIGIGPVEIDLGTARTFQDAVHGAHRSARTAMRLTRVPFLRVVELLGMERDLERSMPEFFPFVSFTDMRVVPGAQRWTEWNARTLFRMTRGNKANIWVNRTHDGVRLTARHPDTELAGISVACFTDRVRDVLHSVAKTGDYAFADPSSSPGVTA</sequence>
<feature type="domain" description="Condensation" evidence="1">
    <location>
        <begin position="68"/>
        <end position="390"/>
    </location>
</feature>
<evidence type="ECO:0000259" key="1">
    <source>
        <dbReference type="Pfam" id="PF00668"/>
    </source>
</evidence>
<accession>A0ABP3HMT5</accession>
<proteinExistence type="predicted"/>
<dbReference type="Proteomes" id="UP001500063">
    <property type="component" value="Unassembled WGS sequence"/>
</dbReference>
<dbReference type="EMBL" id="BAAABW010000031">
    <property type="protein sequence ID" value="GAA0374421.1"/>
    <property type="molecule type" value="Genomic_DNA"/>
</dbReference>
<protein>
    <submittedName>
        <fullName evidence="2">Condensation domain-containing protein</fullName>
    </submittedName>
</protein>
<gene>
    <name evidence="2" type="ORF">GCM10010319_61230</name>
</gene>
<organism evidence="2 3">
    <name type="scientific">Streptomyces blastmyceticus</name>
    <dbReference type="NCBI Taxonomy" id="68180"/>
    <lineage>
        <taxon>Bacteria</taxon>
        <taxon>Bacillati</taxon>
        <taxon>Actinomycetota</taxon>
        <taxon>Actinomycetes</taxon>
        <taxon>Kitasatosporales</taxon>
        <taxon>Streptomycetaceae</taxon>
        <taxon>Streptomyces</taxon>
    </lineage>
</organism>
<dbReference type="Gene3D" id="3.30.559.10">
    <property type="entry name" value="Chloramphenicol acetyltransferase-like domain"/>
    <property type="match status" value="1"/>
</dbReference>
<name>A0ABP3HMT5_9ACTN</name>
<dbReference type="PANTHER" id="PTHR45527">
    <property type="entry name" value="NONRIBOSOMAL PEPTIDE SYNTHETASE"/>
    <property type="match status" value="1"/>
</dbReference>
<keyword evidence="3" id="KW-1185">Reference proteome</keyword>